<sequence>MKIELPLIHNPIVVRIFVFNCQDTMSKAIMLCMVTLIICCATRFVFGKGEVSKQLCDAEKIDTDKAAKVDKILQKECLEKADDMSKFKKGTFCDHNRTDTNIVTKVVECWNSFKNSGTVEMKTLFEKANKAMDKECLAKAGDISGFKKVDLTKANLKQILINFCDENFGKCVDALLKSDKKLQDELTKHEKSTDKKDSDQLEKCYTNAIKK</sequence>
<dbReference type="EMBL" id="OC855943">
    <property type="protein sequence ID" value="CAD7622940.1"/>
    <property type="molecule type" value="Genomic_DNA"/>
</dbReference>
<name>A0A7R9KJ73_9ACAR</name>
<dbReference type="AlphaFoldDB" id="A0A7R9KJ73"/>
<dbReference type="OrthoDB" id="6535478at2759"/>
<evidence type="ECO:0000313" key="2">
    <source>
        <dbReference type="Proteomes" id="UP000759131"/>
    </source>
</evidence>
<organism evidence="1">
    <name type="scientific">Medioppia subpectinata</name>
    <dbReference type="NCBI Taxonomy" id="1979941"/>
    <lineage>
        <taxon>Eukaryota</taxon>
        <taxon>Metazoa</taxon>
        <taxon>Ecdysozoa</taxon>
        <taxon>Arthropoda</taxon>
        <taxon>Chelicerata</taxon>
        <taxon>Arachnida</taxon>
        <taxon>Acari</taxon>
        <taxon>Acariformes</taxon>
        <taxon>Sarcoptiformes</taxon>
        <taxon>Oribatida</taxon>
        <taxon>Brachypylina</taxon>
        <taxon>Oppioidea</taxon>
        <taxon>Oppiidae</taxon>
        <taxon>Medioppia</taxon>
    </lineage>
</organism>
<keyword evidence="2" id="KW-1185">Reference proteome</keyword>
<reference evidence="1" key="1">
    <citation type="submission" date="2020-11" db="EMBL/GenBank/DDBJ databases">
        <authorList>
            <person name="Tran Van P."/>
        </authorList>
    </citation>
    <scope>NUCLEOTIDE SEQUENCE</scope>
</reference>
<protein>
    <submittedName>
        <fullName evidence="1">Uncharacterized protein</fullName>
    </submittedName>
</protein>
<proteinExistence type="predicted"/>
<dbReference type="Proteomes" id="UP000759131">
    <property type="component" value="Unassembled WGS sequence"/>
</dbReference>
<evidence type="ECO:0000313" key="1">
    <source>
        <dbReference type="EMBL" id="CAD7622940.1"/>
    </source>
</evidence>
<gene>
    <name evidence="1" type="ORF">OSB1V03_LOCUS3401</name>
</gene>
<dbReference type="EMBL" id="CAJPIZ010001368">
    <property type="protein sequence ID" value="CAG2103370.1"/>
    <property type="molecule type" value="Genomic_DNA"/>
</dbReference>
<accession>A0A7R9KJ73</accession>